<keyword evidence="6" id="KW-1133">Transmembrane helix</keyword>
<keyword evidence="6" id="KW-0472">Membrane</keyword>
<name>A0A9P7ZBT3_9HELO</name>
<dbReference type="SUPFAM" id="SSF53474">
    <property type="entry name" value="alpha/beta-Hydrolases"/>
    <property type="match status" value="1"/>
</dbReference>
<keyword evidence="9" id="KW-1185">Reference proteome</keyword>
<feature type="compositionally biased region" description="Low complexity" evidence="5">
    <location>
        <begin position="457"/>
        <end position="467"/>
    </location>
</feature>
<feature type="compositionally biased region" description="Polar residues" evidence="5">
    <location>
        <begin position="217"/>
        <end position="234"/>
    </location>
</feature>
<dbReference type="InterPro" id="IPR000306">
    <property type="entry name" value="Znf_FYVE"/>
</dbReference>
<feature type="region of interest" description="Disordered" evidence="5">
    <location>
        <begin position="208"/>
        <end position="243"/>
    </location>
</feature>
<dbReference type="InterPro" id="IPR013083">
    <property type="entry name" value="Znf_RING/FYVE/PHD"/>
</dbReference>
<evidence type="ECO:0000256" key="4">
    <source>
        <dbReference type="PROSITE-ProRule" id="PRU00091"/>
    </source>
</evidence>
<evidence type="ECO:0000259" key="7">
    <source>
        <dbReference type="PROSITE" id="PS50178"/>
    </source>
</evidence>
<dbReference type="SMART" id="SM00064">
    <property type="entry name" value="FYVE"/>
    <property type="match status" value="1"/>
</dbReference>
<feature type="region of interest" description="Disordered" evidence="5">
    <location>
        <begin position="354"/>
        <end position="496"/>
    </location>
</feature>
<feature type="transmembrane region" description="Helical" evidence="6">
    <location>
        <begin position="851"/>
        <end position="870"/>
    </location>
</feature>
<dbReference type="OrthoDB" id="164921at2759"/>
<protein>
    <recommendedName>
        <fullName evidence="7">FYVE-type domain-containing protein</fullName>
    </recommendedName>
</protein>
<keyword evidence="1" id="KW-0479">Metal-binding</keyword>
<dbReference type="InterPro" id="IPR019431">
    <property type="entry name" value="DUF2417"/>
</dbReference>
<organism evidence="8 9">
    <name type="scientific">Calycina marina</name>
    <dbReference type="NCBI Taxonomy" id="1763456"/>
    <lineage>
        <taxon>Eukaryota</taxon>
        <taxon>Fungi</taxon>
        <taxon>Dikarya</taxon>
        <taxon>Ascomycota</taxon>
        <taxon>Pezizomycotina</taxon>
        <taxon>Leotiomycetes</taxon>
        <taxon>Helotiales</taxon>
        <taxon>Pezizellaceae</taxon>
        <taxon>Calycina</taxon>
    </lineage>
</organism>
<feature type="transmembrane region" description="Helical" evidence="6">
    <location>
        <begin position="795"/>
        <end position="817"/>
    </location>
</feature>
<feature type="compositionally biased region" description="Low complexity" evidence="5">
    <location>
        <begin position="60"/>
        <end position="70"/>
    </location>
</feature>
<dbReference type="Pfam" id="PF01363">
    <property type="entry name" value="FYVE"/>
    <property type="match status" value="1"/>
</dbReference>
<feature type="compositionally biased region" description="Low complexity" evidence="5">
    <location>
        <begin position="568"/>
        <end position="592"/>
    </location>
</feature>
<feature type="compositionally biased region" description="Basic and acidic residues" evidence="5">
    <location>
        <begin position="473"/>
        <end position="482"/>
    </location>
</feature>
<feature type="transmembrane region" description="Helical" evidence="6">
    <location>
        <begin position="758"/>
        <end position="783"/>
    </location>
</feature>
<dbReference type="InterPro" id="IPR029058">
    <property type="entry name" value="AB_hydrolase_fold"/>
</dbReference>
<comment type="caution">
    <text evidence="8">The sequence shown here is derived from an EMBL/GenBank/DDBJ whole genome shotgun (WGS) entry which is preliminary data.</text>
</comment>
<feature type="transmembrane region" description="Helical" evidence="6">
    <location>
        <begin position="901"/>
        <end position="923"/>
    </location>
</feature>
<dbReference type="EMBL" id="MU253747">
    <property type="protein sequence ID" value="KAG9248538.1"/>
    <property type="molecule type" value="Genomic_DNA"/>
</dbReference>
<sequence>MSTSGSAGSGRASPQAAYQGDRTSQNLILFGPDQVDGSTVSRHAEAESPLRRNQATGLARNSSSSSSISSLRRKRREDKRPEDIYQNRGVNVAQASYRYTQDGKVSDTESSGGRRVKTKYTSYFGERAGTSIGVGDSSKQPSTSSSSTHMAPSNEVGESATSSFDSTRHPPPPKTGIDEGRLTCWSMHGHSRNNYDISLAEALNLTDSRTSRDVPPSYSNTDPRYRGSTSSSGPENALPFVPGSSSPIRMSTIRDNNFVVPRWQSDVEVTFCPICKTQFSFFARKHHCRKCGRIVCNACSPHRITIPFQFIVQPPTAEPNPVSSQHRPSFDAARANSEFASLGGGERVRLCNPCVPDPNIAPPQTPSHESPRLPSHPNSHSRSASLALPTALGASATRSSNLPPLPPNFATSRPQPQQPSSLGRNRGEETIASRFHPDDSNFSIGTTRRPSVESPAVRSRSSTTVTSGYHQRPITDRDESRPLPRPPRIAEEDECPVCHRELPSSALPNSDTLRERHISQCIDNTLNPAATPVQLFTTSTGATQMGIHHASRQHASSSSSSGPPPQPVADTPVARAAARQAAHAQHVSQATSPPSNIRPNRILPYAATEKDSVDDAECTICLEEFEVGVQMGRLECLYFTFHLHQRSLLPFLNLPSPSITAAKQPTTTTMSASDTEATPLLSPVLHDLETQSDGIFEGDYSRKLRPRVIDWDERDRLLEPGTSSHGHSHGCSTGSLRETYVRHDDPALRPENLISVRVMQVFTISITVVSVFWLIVLLVSGFATPPGISFRGSGFFSCSFAALTLGLLTVGLTFLTLPSKLSRIIFCGIAGIMLVDLVIILIVPQIRIEEGLFGLAAVGWSVFVAIWLALEDELVRVFKDHQEARLMGDIETEHRRTFTEWGGVIVEACLLLALAAIGVLLTASMSLRARDTSLAPPGIRYLVDNKYQVHFYCQGNATLPNNVTVPTVLFETGYNTFEATMFRFAENAVKNGSVARYCFADRPGMAFSENAPSPFSAASYADVVTSILKETNETGPWVLASAGVGSIYSRVLSSRLGDSVKGLLLIEPLHEDLLKRIGSTDKSFMLWVLGVLSPLGYKNVPAAIFRGRTREDRVFGRSAPEDGKFIKAKLQESLVANSLTRDDVSNARAIQNETTPVILISSAQHMKDDHEWSLKQEDMRNLTRNMLYWDIVHGSPGDVWETFEGREIIERRLKELVLPIHI</sequence>
<keyword evidence="2 4" id="KW-0863">Zinc-finger</keyword>
<keyword evidence="3" id="KW-0862">Zinc</keyword>
<dbReference type="InterPro" id="IPR052113">
    <property type="entry name" value="FYVE-type_Zinc_Finger"/>
</dbReference>
<dbReference type="SUPFAM" id="SSF57903">
    <property type="entry name" value="FYVE/PHD zinc finger"/>
    <property type="match status" value="1"/>
</dbReference>
<accession>A0A9P7ZBT3</accession>
<feature type="compositionally biased region" description="Polar residues" evidence="5">
    <location>
        <begin position="440"/>
        <end position="449"/>
    </location>
</feature>
<dbReference type="PROSITE" id="PS50178">
    <property type="entry name" value="ZF_FYVE"/>
    <property type="match status" value="1"/>
</dbReference>
<reference evidence="8" key="1">
    <citation type="journal article" date="2021" name="IMA Fungus">
        <title>Genomic characterization of three marine fungi, including Emericellopsis atlantica sp. nov. with signatures of a generalist lifestyle and marine biomass degradation.</title>
        <authorList>
            <person name="Hagestad O.C."/>
            <person name="Hou L."/>
            <person name="Andersen J.H."/>
            <person name="Hansen E.H."/>
            <person name="Altermark B."/>
            <person name="Li C."/>
            <person name="Kuhnert E."/>
            <person name="Cox R.J."/>
            <person name="Crous P.W."/>
            <person name="Spatafora J.W."/>
            <person name="Lail K."/>
            <person name="Amirebrahimi M."/>
            <person name="Lipzen A."/>
            <person name="Pangilinan J."/>
            <person name="Andreopoulos W."/>
            <person name="Hayes R.D."/>
            <person name="Ng V."/>
            <person name="Grigoriev I.V."/>
            <person name="Jackson S.A."/>
            <person name="Sutton T.D.S."/>
            <person name="Dobson A.D.W."/>
            <person name="Rama T."/>
        </authorList>
    </citation>
    <scope>NUCLEOTIDE SEQUENCE</scope>
    <source>
        <strain evidence="8">TRa3180A</strain>
    </source>
</reference>
<feature type="compositionally biased region" description="Low complexity" evidence="5">
    <location>
        <begin position="1"/>
        <end position="17"/>
    </location>
</feature>
<feature type="compositionally biased region" description="Basic and acidic residues" evidence="5">
    <location>
        <begin position="425"/>
        <end position="439"/>
    </location>
</feature>
<evidence type="ECO:0000256" key="2">
    <source>
        <dbReference type="ARBA" id="ARBA00022771"/>
    </source>
</evidence>
<evidence type="ECO:0000313" key="8">
    <source>
        <dbReference type="EMBL" id="KAG9248538.1"/>
    </source>
</evidence>
<dbReference type="GO" id="GO:0008270">
    <property type="term" value="F:zinc ion binding"/>
    <property type="evidence" value="ECO:0007669"/>
    <property type="project" value="UniProtKB-KW"/>
</dbReference>
<gene>
    <name evidence="8" type="ORF">BJ878DRAFT_538257</name>
</gene>
<feature type="compositionally biased region" description="Pro residues" evidence="5">
    <location>
        <begin position="355"/>
        <end position="365"/>
    </location>
</feature>
<feature type="region of interest" description="Disordered" evidence="5">
    <location>
        <begin position="1"/>
        <end position="181"/>
    </location>
</feature>
<dbReference type="PANTHER" id="PTHR39490:SF8">
    <property type="entry name" value="ZINC FINGER FYVE DOMAIN-CONTAINING PROTEIN 21"/>
    <property type="match status" value="1"/>
</dbReference>
<dbReference type="Gene3D" id="3.30.40.10">
    <property type="entry name" value="Zinc/RING finger domain, C3HC4 (zinc finger)"/>
    <property type="match status" value="1"/>
</dbReference>
<keyword evidence="6" id="KW-0812">Transmembrane</keyword>
<dbReference type="InterPro" id="IPR011011">
    <property type="entry name" value="Znf_FYVE_PHD"/>
</dbReference>
<evidence type="ECO:0000256" key="6">
    <source>
        <dbReference type="SAM" id="Phobius"/>
    </source>
</evidence>
<feature type="transmembrane region" description="Helical" evidence="6">
    <location>
        <begin position="823"/>
        <end position="844"/>
    </location>
</feature>
<feature type="domain" description="FYVE-type" evidence="7">
    <location>
        <begin position="266"/>
        <end position="359"/>
    </location>
</feature>
<dbReference type="InterPro" id="IPR017455">
    <property type="entry name" value="Znf_FYVE-rel"/>
</dbReference>
<evidence type="ECO:0000256" key="5">
    <source>
        <dbReference type="SAM" id="MobiDB-lite"/>
    </source>
</evidence>
<dbReference type="AlphaFoldDB" id="A0A9P7ZBT3"/>
<feature type="compositionally biased region" description="Polar residues" evidence="5">
    <location>
        <begin position="409"/>
        <end position="423"/>
    </location>
</feature>
<proteinExistence type="predicted"/>
<dbReference type="PANTHER" id="PTHR39490">
    <property type="entry name" value="ARRESTIN DOMAIN-CONTAINING PROTEIN D"/>
    <property type="match status" value="1"/>
</dbReference>
<dbReference type="Pfam" id="PF10329">
    <property type="entry name" value="DUF2417"/>
    <property type="match status" value="1"/>
</dbReference>
<dbReference type="Gene3D" id="3.40.50.1820">
    <property type="entry name" value="alpha/beta hydrolase"/>
    <property type="match status" value="1"/>
</dbReference>
<feature type="compositionally biased region" description="Low complexity" evidence="5">
    <location>
        <begin position="137"/>
        <end position="147"/>
    </location>
</feature>
<feature type="region of interest" description="Disordered" evidence="5">
    <location>
        <begin position="545"/>
        <end position="600"/>
    </location>
</feature>
<evidence type="ECO:0000313" key="9">
    <source>
        <dbReference type="Proteomes" id="UP000887226"/>
    </source>
</evidence>
<dbReference type="Proteomes" id="UP000887226">
    <property type="component" value="Unassembled WGS sequence"/>
</dbReference>
<evidence type="ECO:0000256" key="3">
    <source>
        <dbReference type="ARBA" id="ARBA00022833"/>
    </source>
</evidence>
<evidence type="ECO:0000256" key="1">
    <source>
        <dbReference type="ARBA" id="ARBA00022723"/>
    </source>
</evidence>